<accession>A0A8J6EUR6</accession>
<keyword evidence="2" id="KW-1185">Reference proteome</keyword>
<evidence type="ECO:0000313" key="1">
    <source>
        <dbReference type="EMBL" id="KAG9476022.1"/>
    </source>
</evidence>
<proteinExistence type="predicted"/>
<reference evidence="1" key="1">
    <citation type="thesis" date="2020" institute="ProQuest LLC" country="789 East Eisenhower Parkway, Ann Arbor, MI, USA">
        <title>Comparative Genomics and Chromosome Evolution.</title>
        <authorList>
            <person name="Mudd A.B."/>
        </authorList>
    </citation>
    <scope>NUCLEOTIDE SEQUENCE</scope>
    <source>
        <strain evidence="1">HN-11 Male</strain>
        <tissue evidence="1">Kidney and liver</tissue>
    </source>
</reference>
<dbReference type="EMBL" id="WNTK01000011">
    <property type="protein sequence ID" value="KAG9476022.1"/>
    <property type="molecule type" value="Genomic_DNA"/>
</dbReference>
<name>A0A8J6EUR6_ELECQ</name>
<dbReference type="AlphaFoldDB" id="A0A8J6EUR6"/>
<sequence>MTLEIITWESLWTTRPRPQNCFTPWQFAHSRETCQAGPHSCATRHLGRHRARSASERQCSPSLCHRHP</sequence>
<dbReference type="OrthoDB" id="10305365at2759"/>
<organism evidence="1 2">
    <name type="scientific">Eleutherodactylus coqui</name>
    <name type="common">Puerto Rican coqui</name>
    <dbReference type="NCBI Taxonomy" id="57060"/>
    <lineage>
        <taxon>Eukaryota</taxon>
        <taxon>Metazoa</taxon>
        <taxon>Chordata</taxon>
        <taxon>Craniata</taxon>
        <taxon>Vertebrata</taxon>
        <taxon>Euteleostomi</taxon>
        <taxon>Amphibia</taxon>
        <taxon>Batrachia</taxon>
        <taxon>Anura</taxon>
        <taxon>Neobatrachia</taxon>
        <taxon>Hyloidea</taxon>
        <taxon>Eleutherodactylidae</taxon>
        <taxon>Eleutherodactylinae</taxon>
        <taxon>Eleutherodactylus</taxon>
        <taxon>Eleutherodactylus</taxon>
    </lineage>
</organism>
<comment type="caution">
    <text evidence="1">The sequence shown here is derived from an EMBL/GenBank/DDBJ whole genome shotgun (WGS) entry which is preliminary data.</text>
</comment>
<protein>
    <submittedName>
        <fullName evidence="1">Uncharacterized protein</fullName>
    </submittedName>
</protein>
<gene>
    <name evidence="1" type="ORF">GDO78_002866</name>
</gene>
<evidence type="ECO:0000313" key="2">
    <source>
        <dbReference type="Proteomes" id="UP000770717"/>
    </source>
</evidence>
<dbReference type="Proteomes" id="UP000770717">
    <property type="component" value="Unassembled WGS sequence"/>
</dbReference>